<reference evidence="5" key="1">
    <citation type="submission" date="2020-05" db="EMBL/GenBank/DDBJ databases">
        <authorList>
            <person name="Chiriac C."/>
            <person name="Salcher M."/>
            <person name="Ghai R."/>
            <person name="Kavagutti S V."/>
        </authorList>
    </citation>
    <scope>NUCLEOTIDE SEQUENCE</scope>
</reference>
<dbReference type="Pfam" id="PF05958">
    <property type="entry name" value="tRNA_U5-meth_tr"/>
    <property type="match status" value="1"/>
</dbReference>
<sequence>MTTATLEITTMAHGGSGIGRLDGRVVFCPGAIPGEVLEVELVETSKKSLWRAQPITVIQASEHRVPHIWPEADVSRPWEQRAGGADYGHIALGHQRELKTAILQDSLRRFGNLEGELIDNAIVQCVPGDDERGGLHWRTRVTLHANEAGQLGPYAERSRTVIPVASLPLASQAIGDSGLLRTKYVGATTVRALDTGGSGVRLVVDKQTPADIVEHVGDVEFSLSDHSFWQVHQQAPAILSAAVQRAIRPERLVPSAENLDLYSGVGLLGHALASISPERLNLTAVESDELATKYVGQNLDGIADVTAVSAQVHRWLETAVQGVGPQNADKWRQATVILDPPRSGANTEVISSLADLGVGTIIYVACDPVALGRDAGLLAQVGYELVFLEAWDLFPHTHHMESIATFIRT</sequence>
<dbReference type="Gene3D" id="2.40.50.140">
    <property type="entry name" value="Nucleic acid-binding proteins"/>
    <property type="match status" value="1"/>
</dbReference>
<dbReference type="GO" id="GO:0070041">
    <property type="term" value="F:rRNA (uridine-C5-)-methyltransferase activity"/>
    <property type="evidence" value="ECO:0007669"/>
    <property type="project" value="TreeGrafter"/>
</dbReference>
<dbReference type="PANTHER" id="PTHR11061:SF30">
    <property type="entry name" value="TRNA (URACIL(54)-C(5))-METHYLTRANSFERASE"/>
    <property type="match status" value="1"/>
</dbReference>
<name>A0A6J6E5H5_9ZZZZ</name>
<evidence type="ECO:0000256" key="2">
    <source>
        <dbReference type="ARBA" id="ARBA00022679"/>
    </source>
</evidence>
<dbReference type="Pfam" id="PF01938">
    <property type="entry name" value="TRAM"/>
    <property type="match status" value="1"/>
</dbReference>
<organism evidence="5">
    <name type="scientific">freshwater metagenome</name>
    <dbReference type="NCBI Taxonomy" id="449393"/>
    <lineage>
        <taxon>unclassified sequences</taxon>
        <taxon>metagenomes</taxon>
        <taxon>ecological metagenomes</taxon>
    </lineage>
</organism>
<dbReference type="AlphaFoldDB" id="A0A6J6E5H5"/>
<gene>
    <name evidence="5" type="ORF">UFOPK1684_00771</name>
</gene>
<dbReference type="PROSITE" id="PS51687">
    <property type="entry name" value="SAM_MT_RNA_M5U"/>
    <property type="match status" value="1"/>
</dbReference>
<dbReference type="InterPro" id="IPR029063">
    <property type="entry name" value="SAM-dependent_MTases_sf"/>
</dbReference>
<dbReference type="PROSITE" id="PS50926">
    <property type="entry name" value="TRAM"/>
    <property type="match status" value="1"/>
</dbReference>
<dbReference type="InterPro" id="IPR012340">
    <property type="entry name" value="NA-bd_OB-fold"/>
</dbReference>
<accession>A0A6J6E5H5</accession>
<dbReference type="GO" id="GO:0070475">
    <property type="term" value="P:rRNA base methylation"/>
    <property type="evidence" value="ECO:0007669"/>
    <property type="project" value="TreeGrafter"/>
</dbReference>
<feature type="domain" description="TRAM" evidence="4">
    <location>
        <begin position="1"/>
        <end position="56"/>
    </location>
</feature>
<keyword evidence="3" id="KW-0949">S-adenosyl-L-methionine</keyword>
<dbReference type="SUPFAM" id="SSF50249">
    <property type="entry name" value="Nucleic acid-binding proteins"/>
    <property type="match status" value="1"/>
</dbReference>
<proteinExistence type="predicted"/>
<evidence type="ECO:0000256" key="1">
    <source>
        <dbReference type="ARBA" id="ARBA00022603"/>
    </source>
</evidence>
<protein>
    <submittedName>
        <fullName evidence="5">Unannotated protein</fullName>
    </submittedName>
</protein>
<evidence type="ECO:0000256" key="3">
    <source>
        <dbReference type="ARBA" id="ARBA00022691"/>
    </source>
</evidence>
<evidence type="ECO:0000259" key="4">
    <source>
        <dbReference type="PROSITE" id="PS50926"/>
    </source>
</evidence>
<dbReference type="SUPFAM" id="SSF53335">
    <property type="entry name" value="S-adenosyl-L-methionine-dependent methyltransferases"/>
    <property type="match status" value="1"/>
</dbReference>
<keyword evidence="2" id="KW-0808">Transferase</keyword>
<evidence type="ECO:0000313" key="5">
    <source>
        <dbReference type="EMBL" id="CAB4571800.1"/>
    </source>
</evidence>
<dbReference type="InterPro" id="IPR010280">
    <property type="entry name" value="U5_MeTrfase_fam"/>
</dbReference>
<dbReference type="PANTHER" id="PTHR11061">
    <property type="entry name" value="RNA M5U METHYLTRANSFERASE"/>
    <property type="match status" value="1"/>
</dbReference>
<dbReference type="EMBL" id="CAEZTM010000030">
    <property type="protein sequence ID" value="CAB4571800.1"/>
    <property type="molecule type" value="Genomic_DNA"/>
</dbReference>
<keyword evidence="1" id="KW-0489">Methyltransferase</keyword>
<dbReference type="Gene3D" id="3.40.50.150">
    <property type="entry name" value="Vaccinia Virus protein VP39"/>
    <property type="match status" value="1"/>
</dbReference>
<dbReference type="InterPro" id="IPR002792">
    <property type="entry name" value="TRAM_dom"/>
</dbReference>